<dbReference type="Proteomes" id="UP000563094">
    <property type="component" value="Unassembled WGS sequence"/>
</dbReference>
<dbReference type="InterPro" id="IPR012327">
    <property type="entry name" value="MeTrfase_D12"/>
</dbReference>
<evidence type="ECO:0000256" key="2">
    <source>
        <dbReference type="ARBA" id="ARBA00022679"/>
    </source>
</evidence>
<dbReference type="GO" id="GO:0009007">
    <property type="term" value="F:site-specific DNA-methyltransferase (adenine-specific) activity"/>
    <property type="evidence" value="ECO:0007669"/>
    <property type="project" value="UniProtKB-EC"/>
</dbReference>
<dbReference type="Gene3D" id="3.40.50.150">
    <property type="entry name" value="Vaccinia Virus protein VP39"/>
    <property type="match status" value="2"/>
</dbReference>
<protein>
    <submittedName>
        <fullName evidence="4">DNA adenine methylase</fullName>
        <ecNumber evidence="4">2.1.1.72</ecNumber>
    </submittedName>
</protein>
<comment type="caution">
    <text evidence="4">The sequence shown here is derived from an EMBL/GenBank/DDBJ whole genome shotgun (WGS) entry which is preliminary data.</text>
</comment>
<accession>A0A839GJX6</accession>
<dbReference type="RefSeq" id="WP_182514007.1">
    <property type="nucleotide sequence ID" value="NZ_JACJIQ010000017.1"/>
</dbReference>
<keyword evidence="5" id="KW-1185">Reference proteome</keyword>
<dbReference type="GO" id="GO:1904047">
    <property type="term" value="F:S-adenosyl-L-methionine binding"/>
    <property type="evidence" value="ECO:0007669"/>
    <property type="project" value="TreeGrafter"/>
</dbReference>
<evidence type="ECO:0000313" key="5">
    <source>
        <dbReference type="Proteomes" id="UP000563094"/>
    </source>
</evidence>
<evidence type="ECO:0000256" key="3">
    <source>
        <dbReference type="ARBA" id="ARBA00022691"/>
    </source>
</evidence>
<keyword evidence="1 4" id="KW-0489">Methyltransferase</keyword>
<dbReference type="AlphaFoldDB" id="A0A839GJX6"/>
<name>A0A839GJX6_9BACT</name>
<keyword evidence="3" id="KW-0949">S-adenosyl-L-methionine</keyword>
<dbReference type="GO" id="GO:0009307">
    <property type="term" value="P:DNA restriction-modification system"/>
    <property type="evidence" value="ECO:0007669"/>
    <property type="project" value="InterPro"/>
</dbReference>
<dbReference type="PIRSF" id="PIRSF000398">
    <property type="entry name" value="M_m6A_EcoRV"/>
    <property type="match status" value="1"/>
</dbReference>
<keyword evidence="2 4" id="KW-0808">Transferase</keyword>
<dbReference type="Pfam" id="PF02086">
    <property type="entry name" value="MethyltransfD12"/>
    <property type="match status" value="1"/>
</dbReference>
<reference evidence="4 5" key="1">
    <citation type="submission" date="2020-08" db="EMBL/GenBank/DDBJ databases">
        <title>Genomic Encyclopedia of Type Strains, Phase IV (KMG-IV): sequencing the most valuable type-strain genomes for metagenomic binning, comparative biology and taxonomic classification.</title>
        <authorList>
            <person name="Goeker M."/>
        </authorList>
    </citation>
    <scope>NUCLEOTIDE SEQUENCE [LARGE SCALE GENOMIC DNA]</scope>
    <source>
        <strain evidence="4 5">DSM 29854</strain>
    </source>
</reference>
<dbReference type="PANTHER" id="PTHR30481:SF4">
    <property type="entry name" value="SITE-SPECIFIC DNA-METHYLTRANSFERASE (ADENINE-SPECIFIC)"/>
    <property type="match status" value="1"/>
</dbReference>
<dbReference type="InterPro" id="IPR029063">
    <property type="entry name" value="SAM-dependent_MTases_sf"/>
</dbReference>
<dbReference type="GO" id="GO:0006298">
    <property type="term" value="P:mismatch repair"/>
    <property type="evidence" value="ECO:0007669"/>
    <property type="project" value="TreeGrafter"/>
</dbReference>
<dbReference type="EMBL" id="JACJIQ010000017">
    <property type="protein sequence ID" value="MBA9078950.1"/>
    <property type="molecule type" value="Genomic_DNA"/>
</dbReference>
<proteinExistence type="predicted"/>
<gene>
    <name evidence="4" type="ORF">FHS90_003684</name>
</gene>
<dbReference type="PANTHER" id="PTHR30481">
    <property type="entry name" value="DNA ADENINE METHYLASE"/>
    <property type="match status" value="1"/>
</dbReference>
<dbReference type="GO" id="GO:0043565">
    <property type="term" value="F:sequence-specific DNA binding"/>
    <property type="evidence" value="ECO:0007669"/>
    <property type="project" value="TreeGrafter"/>
</dbReference>
<dbReference type="SUPFAM" id="SSF53335">
    <property type="entry name" value="S-adenosyl-L-methionine-dependent methyltransferases"/>
    <property type="match status" value="1"/>
</dbReference>
<sequence>MIKTPITYYGGKQMMLQHILPRIPHHNVYTEAFAGGAAVFWAKEPAKVEVLNDLNGEIVNFYQVLQSKPGKLAKFINATLHSRKVYKSALAIYDTPELFGRTKRAWALWVLTIQGFASKIGTWGFDKSSNSLAKRVMNAKDRFNREDYTNRLSHVQIECNEAHKVIQSRDCTDAFHYVDPPYFNSDCGHYGGYSEANFERDLQVLEKVQGKFLLSSYPSEILTRYAQKNGWYQVEIKKAVAVSKHVKKTKVEVLTANYPI</sequence>
<evidence type="ECO:0000313" key="4">
    <source>
        <dbReference type="EMBL" id="MBA9078950.1"/>
    </source>
</evidence>
<dbReference type="EC" id="2.1.1.72" evidence="4"/>
<dbReference type="PRINTS" id="PR00505">
    <property type="entry name" value="D12N6MTFRASE"/>
</dbReference>
<dbReference type="GO" id="GO:0032259">
    <property type="term" value="P:methylation"/>
    <property type="evidence" value="ECO:0007669"/>
    <property type="project" value="UniProtKB-KW"/>
</dbReference>
<evidence type="ECO:0000256" key="1">
    <source>
        <dbReference type="ARBA" id="ARBA00022603"/>
    </source>
</evidence>
<organism evidence="4 5">
    <name type="scientific">Rufibacter quisquiliarum</name>
    <dbReference type="NCBI Taxonomy" id="1549639"/>
    <lineage>
        <taxon>Bacteria</taxon>
        <taxon>Pseudomonadati</taxon>
        <taxon>Bacteroidota</taxon>
        <taxon>Cytophagia</taxon>
        <taxon>Cytophagales</taxon>
        <taxon>Hymenobacteraceae</taxon>
        <taxon>Rufibacter</taxon>
    </lineage>
</organism>
<dbReference type="InterPro" id="IPR012263">
    <property type="entry name" value="M_m6A_EcoRV"/>
</dbReference>